<evidence type="ECO:0000313" key="1">
    <source>
        <dbReference type="EMBL" id="OJJ42493.1"/>
    </source>
</evidence>
<evidence type="ECO:0000313" key="2">
    <source>
        <dbReference type="Proteomes" id="UP000184188"/>
    </source>
</evidence>
<dbReference type="InterPro" id="IPR029068">
    <property type="entry name" value="Glyas_Bleomycin-R_OHBP_Dase"/>
</dbReference>
<dbReference type="AlphaFoldDB" id="A0A1L9S5S6"/>
<organism evidence="1 2">
    <name type="scientific">Penicilliopsis zonata CBS 506.65</name>
    <dbReference type="NCBI Taxonomy" id="1073090"/>
    <lineage>
        <taxon>Eukaryota</taxon>
        <taxon>Fungi</taxon>
        <taxon>Dikarya</taxon>
        <taxon>Ascomycota</taxon>
        <taxon>Pezizomycotina</taxon>
        <taxon>Eurotiomycetes</taxon>
        <taxon>Eurotiomycetidae</taxon>
        <taxon>Eurotiales</taxon>
        <taxon>Aspergillaceae</taxon>
        <taxon>Penicilliopsis</taxon>
    </lineage>
</organism>
<keyword evidence="2" id="KW-1185">Reference proteome</keyword>
<dbReference type="GeneID" id="34610736"/>
<accession>A0A1L9S5S6</accession>
<gene>
    <name evidence="1" type="ORF">ASPZODRAFT_137289</name>
</gene>
<reference evidence="2" key="1">
    <citation type="journal article" date="2017" name="Genome Biol.">
        <title>Comparative genomics reveals high biological diversity and specific adaptations in the industrially and medically important fungal genus Aspergillus.</title>
        <authorList>
            <person name="de Vries R.P."/>
            <person name="Riley R."/>
            <person name="Wiebenga A."/>
            <person name="Aguilar-Osorio G."/>
            <person name="Amillis S."/>
            <person name="Uchima C.A."/>
            <person name="Anderluh G."/>
            <person name="Asadollahi M."/>
            <person name="Askin M."/>
            <person name="Barry K."/>
            <person name="Battaglia E."/>
            <person name="Bayram O."/>
            <person name="Benocci T."/>
            <person name="Braus-Stromeyer S.A."/>
            <person name="Caldana C."/>
            <person name="Canovas D."/>
            <person name="Cerqueira G.C."/>
            <person name="Chen F."/>
            <person name="Chen W."/>
            <person name="Choi C."/>
            <person name="Clum A."/>
            <person name="Dos Santos R.A."/>
            <person name="Damasio A.R."/>
            <person name="Diallinas G."/>
            <person name="Emri T."/>
            <person name="Fekete E."/>
            <person name="Flipphi M."/>
            <person name="Freyberg S."/>
            <person name="Gallo A."/>
            <person name="Gournas C."/>
            <person name="Habgood R."/>
            <person name="Hainaut M."/>
            <person name="Harispe M.L."/>
            <person name="Henrissat B."/>
            <person name="Hilden K.S."/>
            <person name="Hope R."/>
            <person name="Hossain A."/>
            <person name="Karabika E."/>
            <person name="Karaffa L."/>
            <person name="Karanyi Z."/>
            <person name="Krasevec N."/>
            <person name="Kuo A."/>
            <person name="Kusch H."/>
            <person name="LaButti K."/>
            <person name="Lagendijk E.L."/>
            <person name="Lapidus A."/>
            <person name="Levasseur A."/>
            <person name="Lindquist E."/>
            <person name="Lipzen A."/>
            <person name="Logrieco A.F."/>
            <person name="MacCabe A."/>
            <person name="Maekelae M.R."/>
            <person name="Malavazi I."/>
            <person name="Melin P."/>
            <person name="Meyer V."/>
            <person name="Mielnichuk N."/>
            <person name="Miskei M."/>
            <person name="Molnar A.P."/>
            <person name="Mule G."/>
            <person name="Ngan C.Y."/>
            <person name="Orejas M."/>
            <person name="Orosz E."/>
            <person name="Ouedraogo J.P."/>
            <person name="Overkamp K.M."/>
            <person name="Park H.-S."/>
            <person name="Perrone G."/>
            <person name="Piumi F."/>
            <person name="Punt P.J."/>
            <person name="Ram A.F."/>
            <person name="Ramon A."/>
            <person name="Rauscher S."/>
            <person name="Record E."/>
            <person name="Riano-Pachon D.M."/>
            <person name="Robert V."/>
            <person name="Roehrig J."/>
            <person name="Ruller R."/>
            <person name="Salamov A."/>
            <person name="Salih N.S."/>
            <person name="Samson R.A."/>
            <person name="Sandor E."/>
            <person name="Sanguinetti M."/>
            <person name="Schuetze T."/>
            <person name="Sepcic K."/>
            <person name="Shelest E."/>
            <person name="Sherlock G."/>
            <person name="Sophianopoulou V."/>
            <person name="Squina F.M."/>
            <person name="Sun H."/>
            <person name="Susca A."/>
            <person name="Todd R.B."/>
            <person name="Tsang A."/>
            <person name="Unkles S.E."/>
            <person name="van de Wiele N."/>
            <person name="van Rossen-Uffink D."/>
            <person name="Oliveira J.V."/>
            <person name="Vesth T.C."/>
            <person name="Visser J."/>
            <person name="Yu J.-H."/>
            <person name="Zhou M."/>
            <person name="Andersen M.R."/>
            <person name="Archer D.B."/>
            <person name="Baker S.E."/>
            <person name="Benoit I."/>
            <person name="Brakhage A.A."/>
            <person name="Braus G.H."/>
            <person name="Fischer R."/>
            <person name="Frisvad J.C."/>
            <person name="Goldman G.H."/>
            <person name="Houbraken J."/>
            <person name="Oakley B."/>
            <person name="Pocsi I."/>
            <person name="Scazzocchio C."/>
            <person name="Seiboth B."/>
            <person name="vanKuyk P.A."/>
            <person name="Wortman J."/>
            <person name="Dyer P.S."/>
            <person name="Grigoriev I.V."/>
        </authorList>
    </citation>
    <scope>NUCLEOTIDE SEQUENCE [LARGE SCALE GENOMIC DNA]</scope>
    <source>
        <strain evidence="2">CBS 506.65</strain>
    </source>
</reference>
<name>A0A1L9S5S6_9EURO</name>
<sequence length="71" mass="7807">MDPSSSGISFTSIYIGLESKTNVIITAKLKDHKTVNMFYNAAISAGGVDHGKPGLRPQYHPNYYSTFKKDP</sequence>
<dbReference type="OrthoDB" id="10249419at2759"/>
<dbReference type="VEuPathDB" id="FungiDB:ASPZODRAFT_137289"/>
<proteinExistence type="predicted"/>
<dbReference type="STRING" id="1073090.A0A1L9S5S6"/>
<protein>
    <submittedName>
        <fullName evidence="1">Uncharacterized protein</fullName>
    </submittedName>
</protein>
<dbReference type="Gene3D" id="3.10.180.10">
    <property type="entry name" value="2,3-Dihydroxybiphenyl 1,2-Dioxygenase, domain 1"/>
    <property type="match status" value="1"/>
</dbReference>
<dbReference type="RefSeq" id="XP_022577003.1">
    <property type="nucleotide sequence ID" value="XM_022724271.1"/>
</dbReference>
<dbReference type="Proteomes" id="UP000184188">
    <property type="component" value="Unassembled WGS sequence"/>
</dbReference>
<dbReference type="EMBL" id="KV878359">
    <property type="protein sequence ID" value="OJJ42493.1"/>
    <property type="molecule type" value="Genomic_DNA"/>
</dbReference>